<keyword evidence="2" id="KW-1185">Reference proteome</keyword>
<sequence length="112" mass="11514">MVAQLGDLSNATYSIIPAGTNGGAHTAPYPQFVAFVAGAAKITVPGSTQEAFVHAGKNGLLFAADTAALSRGGHVTIFTKETFLMQVPTAGGIVPPHTVLYTGPCRGDELMR</sequence>
<accession>A0A8H6G3A1</accession>
<evidence type="ECO:0000313" key="2">
    <source>
        <dbReference type="Proteomes" id="UP000578531"/>
    </source>
</evidence>
<dbReference type="EMBL" id="JACCJC010000005">
    <property type="protein sequence ID" value="KAF6239757.1"/>
    <property type="molecule type" value="Genomic_DNA"/>
</dbReference>
<name>A0A8H6G3A1_9LECA</name>
<gene>
    <name evidence="1" type="ORF">HO173_002303</name>
</gene>
<evidence type="ECO:0000313" key="1">
    <source>
        <dbReference type="EMBL" id="KAF6239757.1"/>
    </source>
</evidence>
<dbReference type="AlphaFoldDB" id="A0A8H6G3A1"/>
<comment type="caution">
    <text evidence="1">The sequence shown here is derived from an EMBL/GenBank/DDBJ whole genome shotgun (WGS) entry which is preliminary data.</text>
</comment>
<protein>
    <submittedName>
        <fullName evidence="1">Uncharacterized protein</fullName>
    </submittedName>
</protein>
<dbReference type="Proteomes" id="UP000578531">
    <property type="component" value="Unassembled WGS sequence"/>
</dbReference>
<organism evidence="1 2">
    <name type="scientific">Letharia columbiana</name>
    <dbReference type="NCBI Taxonomy" id="112416"/>
    <lineage>
        <taxon>Eukaryota</taxon>
        <taxon>Fungi</taxon>
        <taxon>Dikarya</taxon>
        <taxon>Ascomycota</taxon>
        <taxon>Pezizomycotina</taxon>
        <taxon>Lecanoromycetes</taxon>
        <taxon>OSLEUM clade</taxon>
        <taxon>Lecanoromycetidae</taxon>
        <taxon>Lecanorales</taxon>
        <taxon>Lecanorineae</taxon>
        <taxon>Parmeliaceae</taxon>
        <taxon>Letharia</taxon>
    </lineage>
</organism>
<dbReference type="GeneID" id="59283977"/>
<dbReference type="OrthoDB" id="3223416at2759"/>
<dbReference type="RefSeq" id="XP_037169032.1">
    <property type="nucleotide sequence ID" value="XM_037304237.1"/>
</dbReference>
<reference evidence="1 2" key="1">
    <citation type="journal article" date="2020" name="Genomics">
        <title>Complete, high-quality genomes from long-read metagenomic sequencing of two wolf lichen thalli reveals enigmatic genome architecture.</title>
        <authorList>
            <person name="McKenzie S.K."/>
            <person name="Walston R.F."/>
            <person name="Allen J.L."/>
        </authorList>
    </citation>
    <scope>NUCLEOTIDE SEQUENCE [LARGE SCALE GENOMIC DNA]</scope>
    <source>
        <strain evidence="1">WasteWater2</strain>
    </source>
</reference>
<proteinExistence type="predicted"/>